<evidence type="ECO:0000256" key="1">
    <source>
        <dbReference type="ARBA" id="ARBA00022722"/>
    </source>
</evidence>
<organism evidence="6">
    <name type="scientific">Candidatus Methanofastidiosum methylothiophilum</name>
    <dbReference type="NCBI Taxonomy" id="1705564"/>
    <lineage>
        <taxon>Archaea</taxon>
        <taxon>Methanobacteriati</taxon>
        <taxon>Methanobacteriota</taxon>
        <taxon>Stenosarchaea group</taxon>
        <taxon>Candidatus Methanofastidiosia</taxon>
        <taxon>Candidatus Methanofastidiosales</taxon>
        <taxon>Candidatus Methanofastidiosaceae</taxon>
        <taxon>Candidatus Methanofastidiosum</taxon>
    </lineage>
</organism>
<accession>A0A150JGT6</accession>
<dbReference type="Gene3D" id="3.60.21.10">
    <property type="match status" value="1"/>
</dbReference>
<evidence type="ECO:0000256" key="3">
    <source>
        <dbReference type="ARBA" id="ARBA00022839"/>
    </source>
</evidence>
<accession>A0A150JCE9</accession>
<dbReference type="InterPro" id="IPR029052">
    <property type="entry name" value="Metallo-depent_PP-like"/>
</dbReference>
<dbReference type="PANTHER" id="PTHR30337:SF0">
    <property type="entry name" value="NUCLEASE SBCCD SUBUNIT D"/>
    <property type="match status" value="1"/>
</dbReference>
<evidence type="ECO:0000313" key="5">
    <source>
        <dbReference type="EMBL" id="KYC54923.1"/>
    </source>
</evidence>
<reference evidence="6 7" key="1">
    <citation type="journal article" date="2016" name="ISME J.">
        <title>Chasing the elusive Euryarchaeota class WSA2: genomes reveal a uniquely fastidious methyl-reducing methanogen.</title>
        <authorList>
            <person name="Nobu M.K."/>
            <person name="Narihiro T."/>
            <person name="Kuroda K."/>
            <person name="Mei R."/>
            <person name="Liu W.T."/>
        </authorList>
    </citation>
    <scope>NUCLEOTIDE SEQUENCE [LARGE SCALE GENOMIC DNA]</scope>
    <source>
        <strain evidence="5">ADurb1013_Bin02101</strain>
        <strain evidence="6">ADurb1213_Bin02801</strain>
    </source>
</reference>
<dbReference type="Pfam" id="PF00149">
    <property type="entry name" value="Metallophos"/>
    <property type="match status" value="1"/>
</dbReference>
<evidence type="ECO:0000256" key="2">
    <source>
        <dbReference type="ARBA" id="ARBA00022801"/>
    </source>
</evidence>
<dbReference type="GO" id="GO:0004527">
    <property type="term" value="F:exonuclease activity"/>
    <property type="evidence" value="ECO:0007669"/>
    <property type="project" value="UniProtKB-KW"/>
</dbReference>
<keyword evidence="3" id="KW-0269">Exonuclease</keyword>
<dbReference type="CDD" id="cd00840">
    <property type="entry name" value="MPP_Mre11_N"/>
    <property type="match status" value="1"/>
</dbReference>
<dbReference type="EMBL" id="LNJB01000005">
    <property type="protein sequence ID" value="KYC54923.1"/>
    <property type="molecule type" value="Genomic_DNA"/>
</dbReference>
<name>A0A150JM72_9EURY</name>
<dbReference type="Proteomes" id="UP000092420">
    <property type="component" value="Unassembled WGS sequence"/>
</dbReference>
<dbReference type="SUPFAM" id="SSF56300">
    <property type="entry name" value="Metallo-dependent phosphatases"/>
    <property type="match status" value="1"/>
</dbReference>
<sequence>MADLHLGGWREDTLREVGIKAFEKAIDISIDENVDFILISGDLFDSSNPTIDVMARAAKKLYELKLKGIIVYVIEGSHDFSPTGRTILKVFQEAGLLKRVTSGEEKEGKLTLKGVLNEKTKTNIYGIPGLRGSLEKATYNSLNRDELEKQEGKKIFLFHSAIEEFKSNDFYHMESMPISFLPKGFIYYAGGHIHERGEFELGEYKNVVFPGALFPNNIDELLSFRGGGFYLVEHSDGLLNKTYIPITIAPVVLLEVKLECTNPINIEEKVRNSLDKTCLKDSIVIVKFKGKLDGNISDINFKKISLFLEDKGALLVKRDTRDIKTKEFKEIKNSSMTKEKLEEEVITRHKDQILLKECRMETVSFVKSFMNLLSREKKEGEKKEDYTNSVLNDSIEYLSKNNLLEDFNETSNT</sequence>
<keyword evidence="2" id="KW-0378">Hydrolase</keyword>
<proteinExistence type="predicted"/>
<evidence type="ECO:0000259" key="4">
    <source>
        <dbReference type="Pfam" id="PF00149"/>
    </source>
</evidence>
<feature type="domain" description="Calcineurin-like phosphoesterase" evidence="4">
    <location>
        <begin position="2"/>
        <end position="195"/>
    </location>
</feature>
<dbReference type="EMBL" id="LNJE01000003">
    <property type="protein sequence ID" value="KYC58277.1"/>
    <property type="molecule type" value="Genomic_DNA"/>
</dbReference>
<dbReference type="PANTHER" id="PTHR30337">
    <property type="entry name" value="COMPONENT OF ATP-DEPENDENT DSDNA EXONUCLEASE"/>
    <property type="match status" value="1"/>
</dbReference>
<dbReference type="AlphaFoldDB" id="A0A150JM72"/>
<dbReference type="InterPro" id="IPR004843">
    <property type="entry name" value="Calcineurin-like_PHP"/>
</dbReference>
<keyword evidence="1" id="KW-0540">Nuclease</keyword>
<evidence type="ECO:0000313" key="7">
    <source>
        <dbReference type="Proteomes" id="UP000092420"/>
    </source>
</evidence>
<dbReference type="InterPro" id="IPR050535">
    <property type="entry name" value="DNA_Repair-Maintenance_Comp"/>
</dbReference>
<evidence type="ECO:0000313" key="6">
    <source>
        <dbReference type="EMBL" id="KYC58277.1"/>
    </source>
</evidence>
<gene>
    <name evidence="5" type="ORF">AN188_00549</name>
    <name evidence="6" type="ORF">APG09_00295</name>
</gene>
<dbReference type="InterPro" id="IPR041796">
    <property type="entry name" value="Mre11_N"/>
</dbReference>
<accession>A0A150JM72</accession>
<comment type="caution">
    <text evidence="6">The sequence shown here is derived from an EMBL/GenBank/DDBJ whole genome shotgun (WGS) entry which is preliminary data.</text>
</comment>
<protein>
    <submittedName>
        <fullName evidence="6">DNA double-strand break repair protein Mre11</fullName>
    </submittedName>
</protein>